<keyword evidence="1" id="KW-0812">Transmembrane</keyword>
<evidence type="ECO:0000313" key="2">
    <source>
        <dbReference type="EMBL" id="GAA0184761.1"/>
    </source>
</evidence>
<gene>
    <name evidence="2" type="ORF">LIER_32049</name>
</gene>
<dbReference type="Proteomes" id="UP001454036">
    <property type="component" value="Unassembled WGS sequence"/>
</dbReference>
<accession>A0AAV3RST4</accession>
<dbReference type="EMBL" id="BAABME010012144">
    <property type="protein sequence ID" value="GAA0184761.1"/>
    <property type="molecule type" value="Genomic_DNA"/>
</dbReference>
<keyword evidence="1" id="KW-1133">Transmembrane helix</keyword>
<dbReference type="AlphaFoldDB" id="A0AAV3RST4"/>
<dbReference type="PANTHER" id="PTHR34970">
    <property type="entry name" value="ABC TRANSPORTER A FAMILY PROTEIN"/>
    <property type="match status" value="1"/>
</dbReference>
<proteinExistence type="predicted"/>
<reference evidence="2 3" key="1">
    <citation type="submission" date="2024-01" db="EMBL/GenBank/DDBJ databases">
        <title>The complete chloroplast genome sequence of Lithospermum erythrorhizon: insights into the phylogenetic relationship among Boraginaceae species and the maternal lineages of purple gromwells.</title>
        <authorList>
            <person name="Okada T."/>
            <person name="Watanabe K."/>
        </authorList>
    </citation>
    <scope>NUCLEOTIDE SEQUENCE [LARGE SCALE GENOMIC DNA]</scope>
</reference>
<comment type="caution">
    <text evidence="2">The sequence shown here is derived from an EMBL/GenBank/DDBJ whole genome shotgun (WGS) entry which is preliminary data.</text>
</comment>
<feature type="transmembrane region" description="Helical" evidence="1">
    <location>
        <begin position="6"/>
        <end position="27"/>
    </location>
</feature>
<dbReference type="PANTHER" id="PTHR34970:SF2">
    <property type="entry name" value="ABC TRANSPORTER A FAMILY PROTEIN"/>
    <property type="match status" value="1"/>
</dbReference>
<name>A0AAV3RST4_LITER</name>
<protein>
    <submittedName>
        <fullName evidence="2">Uncharacterized protein</fullName>
    </submittedName>
</protein>
<evidence type="ECO:0000256" key="1">
    <source>
        <dbReference type="SAM" id="Phobius"/>
    </source>
</evidence>
<keyword evidence="1" id="KW-0472">Membrane</keyword>
<keyword evidence="3" id="KW-1185">Reference proteome</keyword>
<sequence length="71" mass="7665">MGFVLRVRFASFFCGAAAASALGLYILQKDYKTAHHVVSQQMSSLYGSLDGRISALEKLKGDEAPKEAEAL</sequence>
<evidence type="ECO:0000313" key="3">
    <source>
        <dbReference type="Proteomes" id="UP001454036"/>
    </source>
</evidence>
<organism evidence="2 3">
    <name type="scientific">Lithospermum erythrorhizon</name>
    <name type="common">Purple gromwell</name>
    <name type="synonym">Lithospermum officinale var. erythrorhizon</name>
    <dbReference type="NCBI Taxonomy" id="34254"/>
    <lineage>
        <taxon>Eukaryota</taxon>
        <taxon>Viridiplantae</taxon>
        <taxon>Streptophyta</taxon>
        <taxon>Embryophyta</taxon>
        <taxon>Tracheophyta</taxon>
        <taxon>Spermatophyta</taxon>
        <taxon>Magnoliopsida</taxon>
        <taxon>eudicotyledons</taxon>
        <taxon>Gunneridae</taxon>
        <taxon>Pentapetalae</taxon>
        <taxon>asterids</taxon>
        <taxon>lamiids</taxon>
        <taxon>Boraginales</taxon>
        <taxon>Boraginaceae</taxon>
        <taxon>Boraginoideae</taxon>
        <taxon>Lithospermeae</taxon>
        <taxon>Lithospermum</taxon>
    </lineage>
</organism>